<evidence type="ECO:0000256" key="4">
    <source>
        <dbReference type="PROSITE-ProRule" id="PRU00284"/>
    </source>
</evidence>
<dbReference type="InterPro" id="IPR051310">
    <property type="entry name" value="MCP_chemotaxis"/>
</dbReference>
<dbReference type="CDD" id="cd19411">
    <property type="entry name" value="MCP2201-like_sensor"/>
    <property type="match status" value="1"/>
</dbReference>
<dbReference type="PANTHER" id="PTHR43531:SF14">
    <property type="entry name" value="METHYL-ACCEPTING CHEMOTAXIS PROTEIN I-RELATED"/>
    <property type="match status" value="1"/>
</dbReference>
<evidence type="ECO:0000313" key="9">
    <source>
        <dbReference type="EMBL" id="OWQ93458.1"/>
    </source>
</evidence>
<feature type="domain" description="HAMP" evidence="8">
    <location>
        <begin position="254"/>
        <end position="306"/>
    </location>
</feature>
<dbReference type="EMBL" id="NIOF01000001">
    <property type="protein sequence ID" value="OWQ93458.1"/>
    <property type="molecule type" value="Genomic_DNA"/>
</dbReference>
<feature type="compositionally biased region" description="Polar residues" evidence="5">
    <location>
        <begin position="22"/>
        <end position="31"/>
    </location>
</feature>
<dbReference type="PRINTS" id="PR00260">
    <property type="entry name" value="CHEMTRNSDUCR"/>
</dbReference>
<evidence type="ECO:0008006" key="11">
    <source>
        <dbReference type="Google" id="ProtNLM"/>
    </source>
</evidence>
<name>A0A246JLE5_9BURK</name>
<sequence>MYAYDNFSKRHACASPPASPHDLSTSGRMSTPTPPGVFQLRESVMFDRLSVGAKLALAFCSVLLITALLGVMAIYQLGRVNDTASDMADNWLPSARAAQAINQDITRFRTREYRMLLSEGSERATDAGKIDQSRQGVEQRLNAYEKLVSSPGEAEKLKHVRSLWADYLAHSARMVDAARKDDDATAKRLLAIDGLPKYEALGKAVDDLVELNTAGANAANDLGDAIYASSRWLVIGMTLLAVTLGAALAFIISRKITGPLVESVAIAEAVAAGDLTRTLRVQGRDEVAQLQTALMRMVTQLQSVVTQVRDGVESVSSAASQIAVGNQDLSARTEQTASNLEETASSMEQLTGAVGQSADTARQANQLAGSAADAAQRGGKVVGQVVSRMREISDSSTRIADIIGTIDGIAFQTNILALNAAVEAARAGEQGRGFAVVASEVRSLAQRSAEAAKEIKTLINRSVETVEAGSSDVAEAGQAMEEIVSGVRRVTDLMGEIAAAATEQRDGISQVNQAVANLDQMTQQNAALVEESTAASSSLREQAQRLAEVVSVFKVS</sequence>
<dbReference type="SUPFAM" id="SSF58104">
    <property type="entry name" value="Methyl-accepting chemotaxis protein (MCP) signaling domain"/>
    <property type="match status" value="1"/>
</dbReference>
<dbReference type="AlphaFoldDB" id="A0A246JLE5"/>
<evidence type="ECO:0000259" key="8">
    <source>
        <dbReference type="PROSITE" id="PS50885"/>
    </source>
</evidence>
<dbReference type="SMART" id="SM00304">
    <property type="entry name" value="HAMP"/>
    <property type="match status" value="1"/>
</dbReference>
<dbReference type="SMART" id="SM00283">
    <property type="entry name" value="MA"/>
    <property type="match status" value="1"/>
</dbReference>
<feature type="domain" description="Methyl-accepting transducer" evidence="7">
    <location>
        <begin position="311"/>
        <end position="540"/>
    </location>
</feature>
<dbReference type="GO" id="GO:0004888">
    <property type="term" value="F:transmembrane signaling receptor activity"/>
    <property type="evidence" value="ECO:0007669"/>
    <property type="project" value="InterPro"/>
</dbReference>
<comment type="similarity">
    <text evidence="3">Belongs to the methyl-accepting chemotaxis (MCP) protein family.</text>
</comment>
<evidence type="ECO:0000256" key="5">
    <source>
        <dbReference type="SAM" id="MobiDB-lite"/>
    </source>
</evidence>
<keyword evidence="6" id="KW-0812">Transmembrane</keyword>
<keyword evidence="4" id="KW-0807">Transducer</keyword>
<organism evidence="9 10">
    <name type="scientific">Roseateles aquatilis</name>
    <dbReference type="NCBI Taxonomy" id="431061"/>
    <lineage>
        <taxon>Bacteria</taxon>
        <taxon>Pseudomonadati</taxon>
        <taxon>Pseudomonadota</taxon>
        <taxon>Betaproteobacteria</taxon>
        <taxon>Burkholderiales</taxon>
        <taxon>Sphaerotilaceae</taxon>
        <taxon>Roseateles</taxon>
    </lineage>
</organism>
<feature type="region of interest" description="Disordered" evidence="5">
    <location>
        <begin position="1"/>
        <end position="32"/>
    </location>
</feature>
<gene>
    <name evidence="9" type="ORF">CDN99_03010</name>
</gene>
<dbReference type="InterPro" id="IPR024478">
    <property type="entry name" value="HlyB_4HB_MCP"/>
</dbReference>
<dbReference type="InterPro" id="IPR004089">
    <property type="entry name" value="MCPsignal_dom"/>
</dbReference>
<dbReference type="InterPro" id="IPR047347">
    <property type="entry name" value="YvaQ-like_sensor"/>
</dbReference>
<keyword evidence="6" id="KW-1133">Transmembrane helix</keyword>
<dbReference type="FunFam" id="1.10.287.950:FF:000001">
    <property type="entry name" value="Methyl-accepting chemotaxis sensory transducer"/>
    <property type="match status" value="1"/>
</dbReference>
<comment type="subcellular location">
    <subcellularLocation>
        <location evidence="1">Membrane</location>
    </subcellularLocation>
</comment>
<dbReference type="Pfam" id="PF00672">
    <property type="entry name" value="HAMP"/>
    <property type="match status" value="1"/>
</dbReference>
<dbReference type="GO" id="GO:0007165">
    <property type="term" value="P:signal transduction"/>
    <property type="evidence" value="ECO:0007669"/>
    <property type="project" value="UniProtKB-KW"/>
</dbReference>
<proteinExistence type="inferred from homology"/>
<evidence type="ECO:0000256" key="2">
    <source>
        <dbReference type="ARBA" id="ARBA00022481"/>
    </source>
</evidence>
<dbReference type="CDD" id="cd11386">
    <property type="entry name" value="MCP_signal"/>
    <property type="match status" value="1"/>
</dbReference>
<keyword evidence="6" id="KW-0472">Membrane</keyword>
<feature type="transmembrane region" description="Helical" evidence="6">
    <location>
        <begin position="55"/>
        <end position="75"/>
    </location>
</feature>
<dbReference type="Pfam" id="PF00015">
    <property type="entry name" value="MCPsignal"/>
    <property type="match status" value="1"/>
</dbReference>
<comment type="caution">
    <text evidence="9">The sequence shown here is derived from an EMBL/GenBank/DDBJ whole genome shotgun (WGS) entry which is preliminary data.</text>
</comment>
<protein>
    <recommendedName>
        <fullName evidence="11">Methyl-accepting chemotaxis protein</fullName>
    </recommendedName>
</protein>
<dbReference type="PROSITE" id="PS50885">
    <property type="entry name" value="HAMP"/>
    <property type="match status" value="1"/>
</dbReference>
<feature type="transmembrane region" description="Helical" evidence="6">
    <location>
        <begin position="232"/>
        <end position="252"/>
    </location>
</feature>
<dbReference type="Pfam" id="PF12729">
    <property type="entry name" value="4HB_MCP_1"/>
    <property type="match status" value="1"/>
</dbReference>
<evidence type="ECO:0000313" key="10">
    <source>
        <dbReference type="Proteomes" id="UP000197468"/>
    </source>
</evidence>
<evidence type="ECO:0000259" key="7">
    <source>
        <dbReference type="PROSITE" id="PS50111"/>
    </source>
</evidence>
<accession>A0A246JLE5</accession>
<dbReference type="CDD" id="cd06225">
    <property type="entry name" value="HAMP"/>
    <property type="match status" value="1"/>
</dbReference>
<dbReference type="Proteomes" id="UP000197468">
    <property type="component" value="Unassembled WGS sequence"/>
</dbReference>
<evidence type="ECO:0000256" key="1">
    <source>
        <dbReference type="ARBA" id="ARBA00004370"/>
    </source>
</evidence>
<evidence type="ECO:0000256" key="3">
    <source>
        <dbReference type="ARBA" id="ARBA00029447"/>
    </source>
</evidence>
<reference evidence="9 10" key="1">
    <citation type="journal article" date="2008" name="Int. J. Syst. Evol. Microbiol.">
        <title>Description of Roseateles aquatilis sp. nov. and Roseateles terrae sp. nov., in the class Betaproteobacteria, and emended description of the genus Roseateles.</title>
        <authorList>
            <person name="Gomila M."/>
            <person name="Bowien B."/>
            <person name="Falsen E."/>
            <person name="Moore E.R."/>
            <person name="Lalucat J."/>
        </authorList>
    </citation>
    <scope>NUCLEOTIDE SEQUENCE [LARGE SCALE GENOMIC DNA]</scope>
    <source>
        <strain evidence="9 10">CCUG 48205</strain>
    </source>
</reference>
<dbReference type="PROSITE" id="PS50111">
    <property type="entry name" value="CHEMOTAXIS_TRANSDUC_2"/>
    <property type="match status" value="1"/>
</dbReference>
<dbReference type="GO" id="GO:0006935">
    <property type="term" value="P:chemotaxis"/>
    <property type="evidence" value="ECO:0007669"/>
    <property type="project" value="InterPro"/>
</dbReference>
<dbReference type="GO" id="GO:0005886">
    <property type="term" value="C:plasma membrane"/>
    <property type="evidence" value="ECO:0007669"/>
    <property type="project" value="TreeGrafter"/>
</dbReference>
<dbReference type="InterPro" id="IPR004090">
    <property type="entry name" value="Chemotax_Me-accpt_rcpt"/>
</dbReference>
<keyword evidence="2" id="KW-0488">Methylation</keyword>
<dbReference type="Gene3D" id="1.10.287.950">
    <property type="entry name" value="Methyl-accepting chemotaxis protein"/>
    <property type="match status" value="1"/>
</dbReference>
<evidence type="ECO:0000256" key="6">
    <source>
        <dbReference type="SAM" id="Phobius"/>
    </source>
</evidence>
<dbReference type="PANTHER" id="PTHR43531">
    <property type="entry name" value="PROTEIN ICFG"/>
    <property type="match status" value="1"/>
</dbReference>
<keyword evidence="10" id="KW-1185">Reference proteome</keyword>
<dbReference type="InterPro" id="IPR003660">
    <property type="entry name" value="HAMP_dom"/>
</dbReference>